<evidence type="ECO:0000256" key="1">
    <source>
        <dbReference type="SAM" id="MobiDB-lite"/>
    </source>
</evidence>
<comment type="caution">
    <text evidence="2">The sequence shown here is derived from an EMBL/GenBank/DDBJ whole genome shotgun (WGS) entry which is preliminary data.</text>
</comment>
<name>A0A9N9B1F7_9GLOM</name>
<dbReference type="Proteomes" id="UP000789572">
    <property type="component" value="Unassembled WGS sequence"/>
</dbReference>
<dbReference type="EMBL" id="CAJVPJ010000677">
    <property type="protein sequence ID" value="CAG8548220.1"/>
    <property type="molecule type" value="Genomic_DNA"/>
</dbReference>
<feature type="compositionally biased region" description="Polar residues" evidence="1">
    <location>
        <begin position="87"/>
        <end position="97"/>
    </location>
</feature>
<feature type="compositionally biased region" description="Polar residues" evidence="1">
    <location>
        <begin position="1"/>
        <end position="17"/>
    </location>
</feature>
<feature type="region of interest" description="Disordered" evidence="1">
    <location>
        <begin position="1"/>
        <end position="40"/>
    </location>
</feature>
<evidence type="ECO:0000313" key="3">
    <source>
        <dbReference type="Proteomes" id="UP000789572"/>
    </source>
</evidence>
<gene>
    <name evidence="2" type="ORF">POCULU_LOCUS4885</name>
</gene>
<reference evidence="2" key="1">
    <citation type="submission" date="2021-06" db="EMBL/GenBank/DDBJ databases">
        <authorList>
            <person name="Kallberg Y."/>
            <person name="Tangrot J."/>
            <person name="Rosling A."/>
        </authorList>
    </citation>
    <scope>NUCLEOTIDE SEQUENCE</scope>
    <source>
        <strain evidence="2">IA702</strain>
    </source>
</reference>
<protein>
    <submittedName>
        <fullName evidence="2">3816_t:CDS:1</fullName>
    </submittedName>
</protein>
<sequence>MSVSMNYEDTGTYTGDSFSEDAHHGSVNTTSGQLNSHRHDQVETHTNNFCPIPAFFQTLRGPSVPYSAASDDSTNNSQFVCDPTLDGSRSTSQSANPVSYSRFPTFRLYEYYEL</sequence>
<proteinExistence type="predicted"/>
<organism evidence="2 3">
    <name type="scientific">Paraglomus occultum</name>
    <dbReference type="NCBI Taxonomy" id="144539"/>
    <lineage>
        <taxon>Eukaryota</taxon>
        <taxon>Fungi</taxon>
        <taxon>Fungi incertae sedis</taxon>
        <taxon>Mucoromycota</taxon>
        <taxon>Glomeromycotina</taxon>
        <taxon>Glomeromycetes</taxon>
        <taxon>Paraglomerales</taxon>
        <taxon>Paraglomeraceae</taxon>
        <taxon>Paraglomus</taxon>
    </lineage>
</organism>
<evidence type="ECO:0000313" key="2">
    <source>
        <dbReference type="EMBL" id="CAG8548220.1"/>
    </source>
</evidence>
<feature type="compositionally biased region" description="Polar residues" evidence="1">
    <location>
        <begin position="70"/>
        <end position="79"/>
    </location>
</feature>
<accession>A0A9N9B1F7</accession>
<feature type="region of interest" description="Disordered" evidence="1">
    <location>
        <begin position="65"/>
        <end position="97"/>
    </location>
</feature>
<feature type="compositionally biased region" description="Polar residues" evidence="1">
    <location>
        <begin position="26"/>
        <end position="35"/>
    </location>
</feature>
<keyword evidence="3" id="KW-1185">Reference proteome</keyword>
<dbReference type="AlphaFoldDB" id="A0A9N9B1F7"/>